<sequence length="635" mass="71742">MRLYAGSSTEFIALCKSNKIAELLAEEYLVAFLCTPSRAEIASWKNSLCHVAGAMDRAGLKDLGIMLEYKLPLSGKRVDVIICGTDHAQNKHAILVELKQWEECRLTEYDSDYVVTWIGGKSRSVLHPSVQVGNYMYYLWNNSAAFYRTEQPVKLSACSYLHNYSLLQDDVLLDKRFENAVKKFAVFTSDEESDFIDFIVERVGSGNGMEVLEEIEQSELKPSQKILDKVSTTIKQKLNGELTLFGRCKSKNDYILLDEQLIVYDLVMSLAIKGVAGKHAVVVRGGAGTGKSVIGLQLLADLIASGLNAQYATGSNAFTETLREILGQGSSSILKYFMSYAGSKAQAVDVLLMDEAHRIREKSGGGARGTGLLQIQELLNAAKVCVFFVDDYQVVRSEEIGTSGFIIEQAEAAGFKVYEFDLKANFRNGGSERYSNWIDHMLQIRETDHAEWVDEPNFKFEIIDAPETLERIIQEKALEGYTARITAGFCWRWTKRLDSDGQLVNDIRIGDYHRPWNAYNGLEGLRKEIPKAKFWAYQRGGIDQIGCIFTAQGFEFDYTGVIFGKDIKYNPLTRQLEGFEEFSYDHQAAGTHFLRLIKNSYRVLLGRGMKGCYVYFVDKETEEYFRSRIRKSNKV</sequence>
<evidence type="ECO:0000313" key="3">
    <source>
        <dbReference type="Proteomes" id="UP000192756"/>
    </source>
</evidence>
<dbReference type="InterPro" id="IPR027417">
    <property type="entry name" value="P-loop_NTPase"/>
</dbReference>
<protein>
    <recommendedName>
        <fullName evidence="1">Schlafen group 3-like DNA/RNA helicase domain-containing protein</fullName>
    </recommendedName>
</protein>
<dbReference type="STRING" id="151894.SAMN04488524_3181"/>
<organism evidence="2 3">
    <name type="scientific">Pedobacter africanus</name>
    <dbReference type="NCBI Taxonomy" id="151894"/>
    <lineage>
        <taxon>Bacteria</taxon>
        <taxon>Pseudomonadati</taxon>
        <taxon>Bacteroidota</taxon>
        <taxon>Sphingobacteriia</taxon>
        <taxon>Sphingobacteriales</taxon>
        <taxon>Sphingobacteriaceae</taxon>
        <taxon>Pedobacter</taxon>
    </lineage>
</organism>
<feature type="domain" description="Schlafen group 3-like DNA/RNA helicase" evidence="1">
    <location>
        <begin position="278"/>
        <end position="618"/>
    </location>
</feature>
<dbReference type="EMBL" id="FWXT01000002">
    <property type="protein sequence ID" value="SMC87773.1"/>
    <property type="molecule type" value="Genomic_DNA"/>
</dbReference>
<proteinExistence type="predicted"/>
<dbReference type="RefSeq" id="WP_084239980.1">
    <property type="nucleotide sequence ID" value="NZ_FWXT01000002.1"/>
</dbReference>
<name>A0A1W2CRE4_9SPHI</name>
<dbReference type="SUPFAM" id="SSF52540">
    <property type="entry name" value="P-loop containing nucleoside triphosphate hydrolases"/>
    <property type="match status" value="1"/>
</dbReference>
<evidence type="ECO:0000313" key="2">
    <source>
        <dbReference type="EMBL" id="SMC87773.1"/>
    </source>
</evidence>
<dbReference type="InterPro" id="IPR018647">
    <property type="entry name" value="SLFN_3-like_DNA/RNA_helicase"/>
</dbReference>
<dbReference type="Gene3D" id="3.40.50.300">
    <property type="entry name" value="P-loop containing nucleotide triphosphate hydrolases"/>
    <property type="match status" value="1"/>
</dbReference>
<dbReference type="OrthoDB" id="9759819at2"/>
<gene>
    <name evidence="2" type="ORF">SAMN04488524_3181</name>
</gene>
<dbReference type="AlphaFoldDB" id="A0A1W2CRE4"/>
<reference evidence="3" key="1">
    <citation type="submission" date="2017-04" db="EMBL/GenBank/DDBJ databases">
        <authorList>
            <person name="Varghese N."/>
            <person name="Submissions S."/>
        </authorList>
    </citation>
    <scope>NUCLEOTIDE SEQUENCE [LARGE SCALE GENOMIC DNA]</scope>
    <source>
        <strain evidence="3">DSM 12126</strain>
    </source>
</reference>
<dbReference type="Pfam" id="PF09848">
    <property type="entry name" value="SLFN-g3_helicase"/>
    <property type="match status" value="1"/>
</dbReference>
<accession>A0A1W2CRE4</accession>
<evidence type="ECO:0000259" key="1">
    <source>
        <dbReference type="Pfam" id="PF09848"/>
    </source>
</evidence>
<dbReference type="Proteomes" id="UP000192756">
    <property type="component" value="Unassembled WGS sequence"/>
</dbReference>
<keyword evidence="3" id="KW-1185">Reference proteome</keyword>